<accession>A0A427A9T6</accession>
<evidence type="ECO:0000313" key="3">
    <source>
        <dbReference type="Proteomes" id="UP000287651"/>
    </source>
</evidence>
<reference evidence="2 3" key="1">
    <citation type="journal article" date="2014" name="Agronomy (Basel)">
        <title>A Draft Genome Sequence for Ensete ventricosum, the Drought-Tolerant Tree Against Hunger.</title>
        <authorList>
            <person name="Harrison J."/>
            <person name="Moore K.A."/>
            <person name="Paszkiewicz K."/>
            <person name="Jones T."/>
            <person name="Grant M."/>
            <person name="Ambacheew D."/>
            <person name="Muzemil S."/>
            <person name="Studholme D.J."/>
        </authorList>
    </citation>
    <scope>NUCLEOTIDE SEQUENCE [LARGE SCALE GENOMIC DNA]</scope>
</reference>
<evidence type="ECO:0000313" key="2">
    <source>
        <dbReference type="EMBL" id="RRT72992.1"/>
    </source>
</evidence>
<organism evidence="2 3">
    <name type="scientific">Ensete ventricosum</name>
    <name type="common">Abyssinian banana</name>
    <name type="synonym">Musa ensete</name>
    <dbReference type="NCBI Taxonomy" id="4639"/>
    <lineage>
        <taxon>Eukaryota</taxon>
        <taxon>Viridiplantae</taxon>
        <taxon>Streptophyta</taxon>
        <taxon>Embryophyta</taxon>
        <taxon>Tracheophyta</taxon>
        <taxon>Spermatophyta</taxon>
        <taxon>Magnoliopsida</taxon>
        <taxon>Liliopsida</taxon>
        <taxon>Zingiberales</taxon>
        <taxon>Musaceae</taxon>
        <taxon>Ensete</taxon>
    </lineage>
</organism>
<gene>
    <name evidence="2" type="ORF">B296_00022893</name>
</gene>
<dbReference type="Proteomes" id="UP000287651">
    <property type="component" value="Unassembled WGS sequence"/>
</dbReference>
<name>A0A427A9T6_ENSVE</name>
<protein>
    <submittedName>
        <fullName evidence="2">Uncharacterized protein</fullName>
    </submittedName>
</protein>
<feature type="region of interest" description="Disordered" evidence="1">
    <location>
        <begin position="1"/>
        <end position="21"/>
    </location>
</feature>
<comment type="caution">
    <text evidence="2">The sequence shown here is derived from an EMBL/GenBank/DDBJ whole genome shotgun (WGS) entry which is preliminary data.</text>
</comment>
<dbReference type="AlphaFoldDB" id="A0A427A9T6"/>
<proteinExistence type="predicted"/>
<feature type="region of interest" description="Disordered" evidence="1">
    <location>
        <begin position="48"/>
        <end position="74"/>
    </location>
</feature>
<sequence>MSRRMPRPHPPAAGAGGVGRPRVVLPSDLACAYRFVPLRPTAMFRGARDDESPRVISPSNNWTGERGTHSYVNV</sequence>
<evidence type="ECO:0000256" key="1">
    <source>
        <dbReference type="SAM" id="MobiDB-lite"/>
    </source>
</evidence>
<dbReference type="EMBL" id="AMZH03003230">
    <property type="protein sequence ID" value="RRT72992.1"/>
    <property type="molecule type" value="Genomic_DNA"/>
</dbReference>